<feature type="compositionally biased region" description="Basic and acidic residues" evidence="4">
    <location>
        <begin position="227"/>
        <end position="243"/>
    </location>
</feature>
<feature type="short sequence motif" description="VHIID" evidence="3">
    <location>
        <begin position="356"/>
        <end position="360"/>
    </location>
</feature>
<gene>
    <name evidence="5" type="primary">gb25181</name>
    <name evidence="5" type="ORF">PR202_gb25181</name>
</gene>
<dbReference type="PROSITE" id="PS50985">
    <property type="entry name" value="GRAS"/>
    <property type="match status" value="1"/>
</dbReference>
<evidence type="ECO:0008006" key="7">
    <source>
        <dbReference type="Google" id="ProtNLM"/>
    </source>
</evidence>
<protein>
    <recommendedName>
        <fullName evidence="7">Scarecrow-like protein 9</fullName>
    </recommendedName>
</protein>
<dbReference type="EMBL" id="BQKI01000088">
    <property type="protein sequence ID" value="GJN36332.1"/>
    <property type="molecule type" value="Genomic_DNA"/>
</dbReference>
<organism evidence="5 6">
    <name type="scientific">Eleusine coracana subsp. coracana</name>
    <dbReference type="NCBI Taxonomy" id="191504"/>
    <lineage>
        <taxon>Eukaryota</taxon>
        <taxon>Viridiplantae</taxon>
        <taxon>Streptophyta</taxon>
        <taxon>Embryophyta</taxon>
        <taxon>Tracheophyta</taxon>
        <taxon>Spermatophyta</taxon>
        <taxon>Magnoliopsida</taxon>
        <taxon>Liliopsida</taxon>
        <taxon>Poales</taxon>
        <taxon>Poaceae</taxon>
        <taxon>PACMAD clade</taxon>
        <taxon>Chloridoideae</taxon>
        <taxon>Cynodonteae</taxon>
        <taxon>Eleusininae</taxon>
        <taxon>Eleusine</taxon>
    </lineage>
</organism>
<dbReference type="InterPro" id="IPR005202">
    <property type="entry name" value="TF_GRAS"/>
</dbReference>
<feature type="region of interest" description="Disordered" evidence="4">
    <location>
        <begin position="215"/>
        <end position="243"/>
    </location>
</feature>
<evidence type="ECO:0000256" key="2">
    <source>
        <dbReference type="ARBA" id="ARBA00023163"/>
    </source>
</evidence>
<reference evidence="5" key="1">
    <citation type="journal article" date="2018" name="DNA Res.">
        <title>Multiple hybrid de novo genome assembly of finger millet, an orphan allotetraploid crop.</title>
        <authorList>
            <person name="Hatakeyama M."/>
            <person name="Aluri S."/>
            <person name="Balachadran M.T."/>
            <person name="Sivarajan S.R."/>
            <person name="Patrignani A."/>
            <person name="Gruter S."/>
            <person name="Poveda L."/>
            <person name="Shimizu-Inatsugi R."/>
            <person name="Baeten J."/>
            <person name="Francoijs K.J."/>
            <person name="Nataraja K.N."/>
            <person name="Reddy Y.A.N."/>
            <person name="Phadnis S."/>
            <person name="Ravikumar R.L."/>
            <person name="Schlapbach R."/>
            <person name="Sreeman S.M."/>
            <person name="Shimizu K.K."/>
        </authorList>
    </citation>
    <scope>NUCLEOTIDE SEQUENCE</scope>
</reference>
<dbReference type="Proteomes" id="UP001054889">
    <property type="component" value="Unassembled WGS sequence"/>
</dbReference>
<proteinExistence type="inferred from homology"/>
<accession>A0AAV5FN14</accession>
<evidence type="ECO:0000313" key="5">
    <source>
        <dbReference type="EMBL" id="GJN36332.1"/>
    </source>
</evidence>
<sequence length="620" mass="70535">MDSPEYSEINSNIIVDYINQILMEEDTDEKGRICQQYDALQATEKPFYDILGQTYPFSPNQTMMSSDSKVGWPHDSSQNHPDGACSSFASDLRGSQGRHLITTGWTSELDRLSLQFSRGAEEANKFVPSIGSLVVDLDNNVLVSKQVTEGAVGQKSKRANKTKQHPCLELLKARKSKCSAISTNETIRDEMFDRILLCNGNIYRDFADHRKMMAKEEGNSSQNVQHRGYDQGQEKSRGKKQQKEATDLRALLTQCAQALASNNHPFASELLKKIRYHSSPYGDGSQRLAVYFADVLEARLAGTGSQMYKKLMGKRASARDMLKAYRLFIAACPFTMGAYYFSNKTIINASEGRPRVHIIDFGIVFGFQWPLLIQRLAGQKDGPPKLRITGIDIPQPGFRPCKVIEETGKRLAEYAKMFNIPFQYQGIASRWEDINTEDLKIDKDEVLIINCLLDMKNLGDETEDIDSARDRVLRIMKRINPEVLVLGVVNGLYNSPFFLPRFREALFRYSSLFDMLNATVAPNHEDRILIEKYLLGADVLNVIACEGTERIERPESYKRWQVRSLNAGFKQLPINEEILQRSIEGIKKYYHDDFVIDKDMGWLLQGWKGRIIHALSSWKS</sequence>
<feature type="region of interest" description="SAW" evidence="3">
    <location>
        <begin position="544"/>
        <end position="619"/>
    </location>
</feature>
<evidence type="ECO:0000256" key="1">
    <source>
        <dbReference type="ARBA" id="ARBA00023015"/>
    </source>
</evidence>
<dbReference type="Pfam" id="PF03514">
    <property type="entry name" value="GRAS"/>
    <property type="match status" value="1"/>
</dbReference>
<keyword evidence="2" id="KW-0804">Transcription</keyword>
<evidence type="ECO:0000256" key="3">
    <source>
        <dbReference type="PROSITE-ProRule" id="PRU01191"/>
    </source>
</evidence>
<feature type="region of interest" description="Leucine repeat II (LRII)" evidence="3">
    <location>
        <begin position="406"/>
        <end position="438"/>
    </location>
</feature>
<comment type="similarity">
    <text evidence="3">Belongs to the GRAS family.</text>
</comment>
<evidence type="ECO:0000313" key="6">
    <source>
        <dbReference type="Proteomes" id="UP001054889"/>
    </source>
</evidence>
<keyword evidence="6" id="KW-1185">Reference proteome</keyword>
<comment type="caution">
    <text evidence="5">The sequence shown here is derived from an EMBL/GenBank/DDBJ whole genome shotgun (WGS) entry which is preliminary data.</text>
</comment>
<dbReference type="AlphaFoldDB" id="A0AAV5FN14"/>
<keyword evidence="1" id="KW-0805">Transcription regulation</keyword>
<dbReference type="PANTHER" id="PTHR31636">
    <property type="entry name" value="OSJNBA0084A10.13 PROTEIN-RELATED"/>
    <property type="match status" value="1"/>
</dbReference>
<reference evidence="5" key="2">
    <citation type="submission" date="2021-12" db="EMBL/GenBank/DDBJ databases">
        <title>Resequencing data analysis of finger millet.</title>
        <authorList>
            <person name="Hatakeyama M."/>
            <person name="Aluri S."/>
            <person name="Balachadran M.T."/>
            <person name="Sivarajan S.R."/>
            <person name="Poveda L."/>
            <person name="Shimizu-Inatsugi R."/>
            <person name="Schlapbach R."/>
            <person name="Sreeman S.M."/>
            <person name="Shimizu K.K."/>
        </authorList>
    </citation>
    <scope>NUCLEOTIDE SEQUENCE</scope>
</reference>
<feature type="region of interest" description="Disordered" evidence="4">
    <location>
        <begin position="66"/>
        <end position="85"/>
    </location>
</feature>
<feature type="region of interest" description="Leucine repeat I (LRI)" evidence="3">
    <location>
        <begin position="246"/>
        <end position="306"/>
    </location>
</feature>
<evidence type="ECO:0000256" key="4">
    <source>
        <dbReference type="SAM" id="MobiDB-lite"/>
    </source>
</evidence>
<feature type="region of interest" description="VHIID" evidence="3">
    <location>
        <begin position="325"/>
        <end position="390"/>
    </location>
</feature>
<comment type="caution">
    <text evidence="3">Lacks conserved residue(s) required for the propagation of feature annotation.</text>
</comment>
<name>A0AAV5FN14_ELECO</name>